<dbReference type="AlphaFoldDB" id="A0A0B6YDH3"/>
<organism evidence="2">
    <name type="scientific">Arion vulgaris</name>
    <dbReference type="NCBI Taxonomy" id="1028688"/>
    <lineage>
        <taxon>Eukaryota</taxon>
        <taxon>Metazoa</taxon>
        <taxon>Spiralia</taxon>
        <taxon>Lophotrochozoa</taxon>
        <taxon>Mollusca</taxon>
        <taxon>Gastropoda</taxon>
        <taxon>Heterobranchia</taxon>
        <taxon>Euthyneura</taxon>
        <taxon>Panpulmonata</taxon>
        <taxon>Eupulmonata</taxon>
        <taxon>Stylommatophora</taxon>
        <taxon>Helicina</taxon>
        <taxon>Arionoidea</taxon>
        <taxon>Arionidae</taxon>
        <taxon>Arion</taxon>
    </lineage>
</organism>
<feature type="non-terminal residue" evidence="2">
    <location>
        <position position="1"/>
    </location>
</feature>
<sequence length="221" mass="24922">QQFNTKEPGRMGIDPRSVILNSSKSSGFSDERLFGNKFKSFSGKLTGNGEHNQSSNSLQNATTTFGASGQFQMSQTRQNWAPNIDHKVDSVEQLPPTSSHMQHSNADERTLPKFDYRNNPRFKRVKKLMGQQRFGMEYNSPLSGDDMQADNDEQSSSSNNSYNSSRSFDHNPRNRNVRSPQLPDHLQDFDLPNSPPLTIVESEDNVKDIFKTIDPTASPFC</sequence>
<feature type="compositionally biased region" description="Polar residues" evidence="1">
    <location>
        <begin position="67"/>
        <end position="81"/>
    </location>
</feature>
<feature type="region of interest" description="Disordered" evidence="1">
    <location>
        <begin position="67"/>
        <end position="202"/>
    </location>
</feature>
<evidence type="ECO:0000256" key="1">
    <source>
        <dbReference type="SAM" id="MobiDB-lite"/>
    </source>
</evidence>
<proteinExistence type="predicted"/>
<feature type="compositionally biased region" description="Low complexity" evidence="1">
    <location>
        <begin position="155"/>
        <end position="166"/>
    </location>
</feature>
<gene>
    <name evidence="2" type="primary">ORF21361</name>
</gene>
<name>A0A0B6YDH3_9EUPU</name>
<feature type="compositionally biased region" description="Basic and acidic residues" evidence="1">
    <location>
        <begin position="105"/>
        <end position="118"/>
    </location>
</feature>
<reference evidence="2" key="1">
    <citation type="submission" date="2014-12" db="EMBL/GenBank/DDBJ databases">
        <title>Insight into the proteome of Arion vulgaris.</title>
        <authorList>
            <person name="Aradska J."/>
            <person name="Bulat T."/>
            <person name="Smidak R."/>
            <person name="Sarate P."/>
            <person name="Gangsoo J."/>
            <person name="Sialana F."/>
            <person name="Bilban M."/>
            <person name="Lubec G."/>
        </authorList>
    </citation>
    <scope>NUCLEOTIDE SEQUENCE</scope>
    <source>
        <tissue evidence="2">Skin</tissue>
    </source>
</reference>
<evidence type="ECO:0000313" key="2">
    <source>
        <dbReference type="EMBL" id="CEK53846.1"/>
    </source>
</evidence>
<accession>A0A0B6YDH3</accession>
<dbReference type="EMBL" id="HACG01006981">
    <property type="protein sequence ID" value="CEK53846.1"/>
    <property type="molecule type" value="Transcribed_RNA"/>
</dbReference>
<feature type="compositionally biased region" description="Polar residues" evidence="1">
    <location>
        <begin position="95"/>
        <end position="104"/>
    </location>
</feature>
<protein>
    <submittedName>
        <fullName evidence="2">Uncharacterized protein</fullName>
    </submittedName>
</protein>